<organism evidence="2 3">
    <name type="scientific">Candidozyma haemuli</name>
    <dbReference type="NCBI Taxonomy" id="45357"/>
    <lineage>
        <taxon>Eukaryota</taxon>
        <taxon>Fungi</taxon>
        <taxon>Dikarya</taxon>
        <taxon>Ascomycota</taxon>
        <taxon>Saccharomycotina</taxon>
        <taxon>Pichiomycetes</taxon>
        <taxon>Metschnikowiaceae</taxon>
        <taxon>Candidozyma</taxon>
    </lineage>
</organism>
<sequence length="860" mass="95140">MVQHPDVGDVLRQPESVDSKVAALTSSTNNEPSSAKDAAEQNIKNVFEFEEFIDRHEDYDRATLDALKMVDLDNLHETSPISTDQAGSLLKLANAEDIDPQPHGPERGALYQIAYNPNEKAKRLGRPRKHLGANNTASSVEIASKNLETSKLLKFRLDNMPLEGPGSRGGDPDDRKRSGKLTESTATKKRKQSVLNFATLNNSTSVGIQANDSEKPADALTDSNVPEKHESTVNETPKVESPPPVDSDVEVLSEPIKSEALHSDITSVVSDSKDEKDESTKDADLSKTDDSSKPVETNTKTQSNGKSKVKSEPAPKTKRVTLKFRNKITRTSIVREKNRITRTYPGPLVALHYDLYDDNLFEVKENSTVASEPVGLGFNVKRNPYSSDVIFIMAFLAKFPEILYVGHIGPQDIEEGLGLANTGEGGGSTGVSRTMDDLFCKLLTLVLNRKKVITPGNYKSGVQDLRSNYISFGLPEEWRDDSLTRVVTSLPTDEADRVDPSKPPVSEEDNYEYSAPSEKLNPMHERSFEEEGLAGISNPVDRLIMIRCLVLWSLSASNVLKTHLAQVVNKQEIAGEKDTIYASRPILKGFSQTTELKKDLESKLAKKGKTNASPQGTPDPDSTQRYIDPTSDPVVHPMALRLNEFIVGDCGFRIGRFYLVRMAEPSGGGISSVDRMKAVAKDPTGIKLSIPSRFKLYVEDVHSVLLDSLRVFGVEFDKDGNEVQMPPKYDNSKHWYEVAANASELIAFNKHLAQKLGLASNVPDDFSRISQNSVAYKPILYMHQYLSLIAPLMESFENMEQTAGAAGSRSARKKVDYNVSKSSSYMNAFEEGYDEHMHDDDDDSYDEGEPADDDDEEYSE</sequence>
<feature type="region of interest" description="Disordered" evidence="1">
    <location>
        <begin position="156"/>
        <end position="190"/>
    </location>
</feature>
<feature type="compositionally biased region" description="Acidic residues" evidence="1">
    <location>
        <begin position="840"/>
        <end position="860"/>
    </location>
</feature>
<dbReference type="GeneID" id="37007485"/>
<evidence type="ECO:0000313" key="3">
    <source>
        <dbReference type="Proteomes" id="UP000244309"/>
    </source>
</evidence>
<name>A0A2V1AQ64_9ASCO</name>
<accession>A0A2V1AQ64</accession>
<reference evidence="2 3" key="1">
    <citation type="submission" date="2017-12" db="EMBL/GenBank/DDBJ databases">
        <title>Genome Sequence of a Multidrug-Resistant Candida haemulonii Isolate from a Patient with Chronic Leg Ulcers in Israel.</title>
        <authorList>
            <person name="Chow N.A."/>
            <person name="Gade L."/>
            <person name="Batra D."/>
            <person name="Rowe L.A."/>
            <person name="Ben-Ami R."/>
            <person name="Loparev V.N."/>
            <person name="Litvintseva A.P."/>
        </authorList>
    </citation>
    <scope>NUCLEOTIDE SEQUENCE [LARGE SCALE GENOMIC DNA]</scope>
    <source>
        <strain evidence="2 3">B11899</strain>
    </source>
</reference>
<feature type="compositionally biased region" description="Basic and acidic residues" evidence="1">
    <location>
        <begin position="271"/>
        <end position="293"/>
    </location>
</feature>
<gene>
    <name evidence="2" type="ORF">CXQ85_002154</name>
</gene>
<proteinExistence type="predicted"/>
<evidence type="ECO:0000313" key="2">
    <source>
        <dbReference type="EMBL" id="PVH20367.1"/>
    </source>
</evidence>
<feature type="region of interest" description="Disordered" evidence="1">
    <location>
        <begin position="604"/>
        <end position="630"/>
    </location>
</feature>
<dbReference type="RefSeq" id="XP_025341307.1">
    <property type="nucleotide sequence ID" value="XM_025485842.1"/>
</dbReference>
<dbReference type="Proteomes" id="UP000244309">
    <property type="component" value="Unassembled WGS sequence"/>
</dbReference>
<dbReference type="AlphaFoldDB" id="A0A2V1AQ64"/>
<dbReference type="VEuPathDB" id="FungiDB:CXQ85_002154"/>
<evidence type="ECO:0000256" key="1">
    <source>
        <dbReference type="SAM" id="MobiDB-lite"/>
    </source>
</evidence>
<dbReference type="OrthoDB" id="349045at2759"/>
<feature type="region of interest" description="Disordered" evidence="1">
    <location>
        <begin position="1"/>
        <end position="40"/>
    </location>
</feature>
<evidence type="ECO:0008006" key="4">
    <source>
        <dbReference type="Google" id="ProtNLM"/>
    </source>
</evidence>
<keyword evidence="3" id="KW-1185">Reference proteome</keyword>
<feature type="region of interest" description="Disordered" evidence="1">
    <location>
        <begin position="206"/>
        <end position="316"/>
    </location>
</feature>
<feature type="compositionally biased region" description="Polar residues" evidence="1">
    <location>
        <begin position="610"/>
        <end position="625"/>
    </location>
</feature>
<feature type="compositionally biased region" description="Polar residues" evidence="1">
    <location>
        <begin position="24"/>
        <end position="33"/>
    </location>
</feature>
<feature type="region of interest" description="Disordered" evidence="1">
    <location>
        <begin position="489"/>
        <end position="517"/>
    </location>
</feature>
<comment type="caution">
    <text evidence="2">The sequence shown here is derived from an EMBL/GenBank/DDBJ whole genome shotgun (WGS) entry which is preliminary data.</text>
</comment>
<dbReference type="EMBL" id="PKFO01000003">
    <property type="protein sequence ID" value="PVH20367.1"/>
    <property type="molecule type" value="Genomic_DNA"/>
</dbReference>
<feature type="compositionally biased region" description="Polar residues" evidence="1">
    <location>
        <begin position="294"/>
        <end position="306"/>
    </location>
</feature>
<protein>
    <recommendedName>
        <fullName evidence="4">WHIM1 domain-containing protein</fullName>
    </recommendedName>
</protein>
<feature type="region of interest" description="Disordered" evidence="1">
    <location>
        <begin position="828"/>
        <end position="860"/>
    </location>
</feature>
<dbReference type="STRING" id="45357.A0A2V1AQ64"/>